<evidence type="ECO:0000313" key="2">
    <source>
        <dbReference type="EMBL" id="AKN80628.1"/>
    </source>
</evidence>
<protein>
    <submittedName>
        <fullName evidence="2">Late expression factor 6</fullName>
    </submittedName>
</protein>
<keyword evidence="3" id="KW-1185">Reference proteome</keyword>
<dbReference type="OrthoDB" id="19502at10239"/>
<name>A0A0M3WPA2_9ABAC</name>
<feature type="compositionally biased region" description="Low complexity" evidence="1">
    <location>
        <begin position="129"/>
        <end position="139"/>
    </location>
</feature>
<reference evidence="2 3" key="1">
    <citation type="journal article" date="2016" name="Sci. Rep.">
        <title>Genome sequence of Perigonia lusca single nucleopolyhedrovirus: insights into the evolution of a nucleotide metabolism enzyme in the family Baculoviridae.</title>
        <authorList>
            <person name="Ardisson-Araujo D.M."/>
            <person name="Lima R.N."/>
            <person name="Melo F.L."/>
            <person name="Clem R.J."/>
            <person name="Huang N."/>
            <person name="Bao S.N."/>
            <person name="Sosa-Gomez D.R."/>
            <person name="Ribeiro B.M."/>
        </authorList>
    </citation>
    <scope>NUCLEOTIDE SEQUENCE [LARGE SCALE GENOMIC DNA]</scope>
</reference>
<dbReference type="GeneID" id="26039997"/>
<dbReference type="EMBL" id="KM596836">
    <property type="protein sequence ID" value="AKN80628.1"/>
    <property type="molecule type" value="Genomic_DNA"/>
</dbReference>
<evidence type="ECO:0000256" key="1">
    <source>
        <dbReference type="SAM" id="MobiDB-lite"/>
    </source>
</evidence>
<organism evidence="2 3">
    <name type="scientific">Perigonia lusca single nucleopolyhedrovirus</name>
    <dbReference type="NCBI Taxonomy" id="1675865"/>
    <lineage>
        <taxon>Viruses</taxon>
        <taxon>Viruses incertae sedis</taxon>
        <taxon>Naldaviricetes</taxon>
        <taxon>Lefavirales</taxon>
        <taxon>Baculoviridae</taxon>
        <taxon>Alphabaculovirus</taxon>
        <taxon>Alphabaculovirus peluscae</taxon>
        <taxon>Perigonia lusca nucleopolyhedrovirus</taxon>
    </lineage>
</organism>
<proteinExistence type="predicted"/>
<feature type="region of interest" description="Disordered" evidence="1">
    <location>
        <begin position="126"/>
        <end position="159"/>
    </location>
</feature>
<evidence type="ECO:0000313" key="3">
    <source>
        <dbReference type="Proteomes" id="UP000204667"/>
    </source>
</evidence>
<dbReference type="Proteomes" id="UP000204667">
    <property type="component" value="Segment"/>
</dbReference>
<accession>A0A0M3WPA2</accession>
<dbReference type="RefSeq" id="YP_009165633.1">
    <property type="nucleotide sequence ID" value="NC_027923.1"/>
</dbReference>
<sequence length="256" mass="29635">MNAAKRKFKSSNHHHYCTTFEINGATVEKKFAREFIDYICGGDIAHDIVWDQCTRKRLIVMGQYAAKRLLHANSRYYWPDGRVFKCKIIKDDIDDVNDDINGNKRRGWTEKRPYLKCRHRIDYYRRQRSSSPSSSTEQFSSRRQDRPRRNSYHKHHETKIDKKAADFNTVVDIHCSGKKINESPFQCRNVSPAPPASMSDWYNADNYVDIDLNGYDDNSLYNISSSPAVAVSPATQAQSSFKTSDAPTYNIDTIIM</sequence>
<gene>
    <name evidence="2" type="primary">lef-6</name>
</gene>
<dbReference type="KEGG" id="vg:26039997"/>